<sequence>MEEHVIDTLFRSRKTLLKILEEKGYDITPYEKLSPWEIEAMIVNEKKNNLKMELVHKENESKCVVMYRLNRVKQSLGKLVSSLNDQESDDYIPNLENTMVYIIVLEPVNNVDVFHNAALNALSNKINLSFFQADSLVNDPRQHILVPKHELVKKEDISALKKFLNIQSVANLPFIRFHQDIQVRLLGTVPGDVIKITRPSPSSGEETVYRVCVP</sequence>
<dbReference type="GO" id="GO:0005736">
    <property type="term" value="C:RNA polymerase I complex"/>
    <property type="evidence" value="ECO:0007669"/>
    <property type="project" value="TreeGrafter"/>
</dbReference>
<dbReference type="GO" id="GO:0042797">
    <property type="term" value="P:tRNA transcription by RNA polymerase III"/>
    <property type="evidence" value="ECO:0007669"/>
    <property type="project" value="TreeGrafter"/>
</dbReference>
<dbReference type="PANTHER" id="PTHR10535">
    <property type="entry name" value="DNA-DIRECTED RNA POLYMERASES I, II, AND III SUBUNIT RPABC1"/>
    <property type="match status" value="1"/>
</dbReference>
<dbReference type="SUPFAM" id="SSF55287">
    <property type="entry name" value="RPB5-like RNA polymerase subunit"/>
    <property type="match status" value="1"/>
</dbReference>
<dbReference type="GO" id="GO:0005666">
    <property type="term" value="C:RNA polymerase III complex"/>
    <property type="evidence" value="ECO:0007669"/>
    <property type="project" value="TreeGrafter"/>
</dbReference>
<reference evidence="3" key="1">
    <citation type="journal article" date="2020" name="Nature">
        <title>Giant virus diversity and host interactions through global metagenomics.</title>
        <authorList>
            <person name="Schulz F."/>
            <person name="Roux S."/>
            <person name="Paez-Espino D."/>
            <person name="Jungbluth S."/>
            <person name="Walsh D.A."/>
            <person name="Denef V.J."/>
            <person name="McMahon K.D."/>
            <person name="Konstantinidis K.T."/>
            <person name="Eloe-Fadrosh E.A."/>
            <person name="Kyrpides N.C."/>
            <person name="Woyke T."/>
        </authorList>
    </citation>
    <scope>NUCLEOTIDE SEQUENCE</scope>
    <source>
        <strain evidence="3">GVMAG-M-3300023174-129</strain>
    </source>
</reference>
<dbReference type="InterPro" id="IPR035913">
    <property type="entry name" value="RPB5-like_sf"/>
</dbReference>
<dbReference type="InterPro" id="IPR036710">
    <property type="entry name" value="RNA_pol_Rpb5_N_sf"/>
</dbReference>
<dbReference type="GO" id="GO:0005665">
    <property type="term" value="C:RNA polymerase II, core complex"/>
    <property type="evidence" value="ECO:0007669"/>
    <property type="project" value="TreeGrafter"/>
</dbReference>
<name>A0A6C0D7Q1_9ZZZZ</name>
<organism evidence="3">
    <name type="scientific">viral metagenome</name>
    <dbReference type="NCBI Taxonomy" id="1070528"/>
    <lineage>
        <taxon>unclassified sequences</taxon>
        <taxon>metagenomes</taxon>
        <taxon>organismal metagenomes</taxon>
    </lineage>
</organism>
<dbReference type="Gene3D" id="3.90.940.20">
    <property type="entry name" value="RPB5-like RNA polymerase subunit"/>
    <property type="match status" value="1"/>
</dbReference>
<dbReference type="AlphaFoldDB" id="A0A6C0D7Q1"/>
<dbReference type="EMBL" id="MN739544">
    <property type="protein sequence ID" value="QHT12382.1"/>
    <property type="molecule type" value="Genomic_DNA"/>
</dbReference>
<dbReference type="GO" id="GO:0006366">
    <property type="term" value="P:transcription by RNA polymerase II"/>
    <property type="evidence" value="ECO:0007669"/>
    <property type="project" value="TreeGrafter"/>
</dbReference>
<dbReference type="GO" id="GO:0006362">
    <property type="term" value="P:transcription elongation by RNA polymerase I"/>
    <property type="evidence" value="ECO:0007669"/>
    <property type="project" value="TreeGrafter"/>
</dbReference>
<dbReference type="Pfam" id="PF01191">
    <property type="entry name" value="RNA_pol_Rpb5_C"/>
    <property type="match status" value="1"/>
</dbReference>
<dbReference type="PANTHER" id="PTHR10535:SF0">
    <property type="entry name" value="DNA-DIRECTED RNA POLYMERASES I, II, AND III SUBUNIT RPABC1"/>
    <property type="match status" value="1"/>
</dbReference>
<dbReference type="Gene3D" id="3.40.1340.10">
    <property type="entry name" value="RNA polymerase, Rpb5, N-terminal domain"/>
    <property type="match status" value="1"/>
</dbReference>
<accession>A0A6C0D7Q1</accession>
<evidence type="ECO:0000259" key="2">
    <source>
        <dbReference type="Pfam" id="PF01191"/>
    </source>
</evidence>
<feature type="domain" description="RNA polymerase subunit H/Rpb5 C-terminal" evidence="2">
    <location>
        <begin position="141"/>
        <end position="212"/>
    </location>
</feature>
<dbReference type="InterPro" id="IPR000783">
    <property type="entry name" value="RNA_pol_subH/Rpb5_C"/>
</dbReference>
<keyword evidence="1" id="KW-0804">Transcription</keyword>
<evidence type="ECO:0000313" key="3">
    <source>
        <dbReference type="EMBL" id="QHT12382.1"/>
    </source>
</evidence>
<proteinExistence type="predicted"/>
<dbReference type="PIRSF" id="PIRSF000747">
    <property type="entry name" value="RPB5"/>
    <property type="match status" value="1"/>
</dbReference>
<dbReference type="InterPro" id="IPR014381">
    <property type="entry name" value="Arch_Rpo5/euc_Rpb5"/>
</dbReference>
<evidence type="ECO:0000256" key="1">
    <source>
        <dbReference type="ARBA" id="ARBA00023163"/>
    </source>
</evidence>
<protein>
    <recommendedName>
        <fullName evidence="2">RNA polymerase subunit H/Rpb5 C-terminal domain-containing protein</fullName>
    </recommendedName>
</protein>
<dbReference type="GO" id="GO:0003899">
    <property type="term" value="F:DNA-directed RNA polymerase activity"/>
    <property type="evidence" value="ECO:0007669"/>
    <property type="project" value="InterPro"/>
</dbReference>
<dbReference type="GO" id="GO:0003677">
    <property type="term" value="F:DNA binding"/>
    <property type="evidence" value="ECO:0007669"/>
    <property type="project" value="InterPro"/>
</dbReference>